<keyword evidence="3" id="KW-1185">Reference proteome</keyword>
<dbReference type="Proteomes" id="UP000010471">
    <property type="component" value="Plasmid pMIC7113.03"/>
</dbReference>
<protein>
    <submittedName>
        <fullName evidence="2">Uncharacterized protein</fullName>
    </submittedName>
</protein>
<dbReference type="RefSeq" id="WP_015186258.1">
    <property type="nucleotide sequence ID" value="NC_019740.1"/>
</dbReference>
<sequence length="64" mass="7069">MLRSSMPETTAVATFMRGWDMEKLVQASGIPIERLEEIRNGGHITASEPTGLIRTGMNPEDLKP</sequence>
<dbReference type="KEGG" id="mic:Mic7113_6634"/>
<accession>K9WRM8</accession>
<dbReference type="HOGENOM" id="CLU_2862839_0_0_3"/>
<evidence type="ECO:0000313" key="2">
    <source>
        <dbReference type="EMBL" id="AFZ22202.1"/>
    </source>
</evidence>
<gene>
    <name evidence="2" type="ORF">Mic7113_6634</name>
</gene>
<proteinExistence type="predicted"/>
<feature type="region of interest" description="Disordered" evidence="1">
    <location>
        <begin position="41"/>
        <end position="64"/>
    </location>
</feature>
<organism evidence="2 3">
    <name type="scientific">Allocoleopsis franciscana PCC 7113</name>
    <dbReference type="NCBI Taxonomy" id="1173027"/>
    <lineage>
        <taxon>Bacteria</taxon>
        <taxon>Bacillati</taxon>
        <taxon>Cyanobacteriota</taxon>
        <taxon>Cyanophyceae</taxon>
        <taxon>Coleofasciculales</taxon>
        <taxon>Coleofasciculaceae</taxon>
        <taxon>Allocoleopsis</taxon>
        <taxon>Allocoleopsis franciscana</taxon>
    </lineage>
</organism>
<evidence type="ECO:0000256" key="1">
    <source>
        <dbReference type="SAM" id="MobiDB-lite"/>
    </source>
</evidence>
<dbReference type="EMBL" id="CP003633">
    <property type="protein sequence ID" value="AFZ22202.1"/>
    <property type="molecule type" value="Genomic_DNA"/>
</dbReference>
<dbReference type="AlphaFoldDB" id="K9WRM8"/>
<evidence type="ECO:0000313" key="3">
    <source>
        <dbReference type="Proteomes" id="UP000010471"/>
    </source>
</evidence>
<reference evidence="2 3" key="1">
    <citation type="submission" date="2012-06" db="EMBL/GenBank/DDBJ databases">
        <title>Finished plasmid 3 of genome of Microcoleus sp. PCC 7113.</title>
        <authorList>
            <consortium name="US DOE Joint Genome Institute"/>
            <person name="Gugger M."/>
            <person name="Coursin T."/>
            <person name="Rippka R."/>
            <person name="Tandeau De Marsac N."/>
            <person name="Huntemann M."/>
            <person name="Wei C.-L."/>
            <person name="Han J."/>
            <person name="Detter J.C."/>
            <person name="Han C."/>
            <person name="Tapia R."/>
            <person name="Chen A."/>
            <person name="Kyrpides N."/>
            <person name="Mavromatis K."/>
            <person name="Markowitz V."/>
            <person name="Szeto E."/>
            <person name="Ivanova N."/>
            <person name="Pagani I."/>
            <person name="Pati A."/>
            <person name="Goodwin L."/>
            <person name="Nordberg H.P."/>
            <person name="Cantor M.N."/>
            <person name="Hua S.X."/>
            <person name="Woyke T."/>
            <person name="Kerfeld C.A."/>
        </authorList>
    </citation>
    <scope>NUCLEOTIDE SEQUENCE [LARGE SCALE GENOMIC DNA]</scope>
    <source>
        <strain evidence="2 3">PCC 7113</strain>
        <plasmid evidence="2 3">pMIC7113.03</plasmid>
    </source>
</reference>
<name>K9WRM8_9CYAN</name>
<geneLocation type="plasmid" evidence="2 3">
    <name>pMIC7113.03</name>
</geneLocation>
<keyword evidence="2" id="KW-0614">Plasmid</keyword>